<keyword evidence="3" id="KW-1185">Reference proteome</keyword>
<gene>
    <name evidence="2" type="ORF">B0J11DRAFT_274570</name>
</gene>
<dbReference type="OrthoDB" id="3231000at2759"/>
<keyword evidence="1" id="KW-1133">Transmembrane helix</keyword>
<keyword evidence="1" id="KW-0472">Membrane</keyword>
<accession>A0A9P9DY41</accession>
<sequence length="537" mass="60405">MAKAIQIDLERHGGTSFPFASTTPNNPLHNDCFFKVIDLHADNGTMEYQRDCFSNTGLTNFYSTIPTQSENTIRIILDGRQRRTLILDKPPSGSFSDCTSSLSTSREYETPPQCPLYKISAGINGRFRYYHIPTLRQLWDNDSTPMWFGMYSFAPHIQNCSMFRGILNPLQSTYERSDVYLTVCRDGEGRMTVVCYAPDAYTSICCPDCDRECANANQRYLLSLDIALQKMGRHWGSESWSSRQALLCVFLTVFETNLKQTADFLDYGSVKVDEEDWDVLPKDTCPIPESRLVAILSERILIFRAIEDAITNISHAITYTSNSLESTIPIPQSLQTLISNLSQDSQHYTRWSTSLKTRSIEVHSVVMSRFNVRQANSATQLTTLAAFFLPLTLAAGILSMQTRFSDLHLLLYDFLGVVIILATLAIIFAALNRHCKEGFKTALLSPYGIGKGWSGKRSWAGYLRLVVLVLWWLATLASFLVGMVKEVIFGLKVFGFAALGIVAFGWGSYGIYVGWIVYKSGVKRKGWDEVAEAIFRG</sequence>
<feature type="transmembrane region" description="Helical" evidence="1">
    <location>
        <begin position="493"/>
        <end position="518"/>
    </location>
</feature>
<proteinExistence type="predicted"/>
<dbReference type="Proteomes" id="UP000700596">
    <property type="component" value="Unassembled WGS sequence"/>
</dbReference>
<dbReference type="EMBL" id="JAGMWT010000005">
    <property type="protein sequence ID" value="KAH7128574.1"/>
    <property type="molecule type" value="Genomic_DNA"/>
</dbReference>
<evidence type="ECO:0000313" key="3">
    <source>
        <dbReference type="Proteomes" id="UP000700596"/>
    </source>
</evidence>
<dbReference type="AlphaFoldDB" id="A0A9P9DY41"/>
<comment type="caution">
    <text evidence="2">The sequence shown here is derived from an EMBL/GenBank/DDBJ whole genome shotgun (WGS) entry which is preliminary data.</text>
</comment>
<feature type="transmembrane region" description="Helical" evidence="1">
    <location>
        <begin position="378"/>
        <end position="398"/>
    </location>
</feature>
<evidence type="ECO:0000313" key="2">
    <source>
        <dbReference type="EMBL" id="KAH7128574.1"/>
    </source>
</evidence>
<dbReference type="Gene3D" id="1.20.58.340">
    <property type="entry name" value="Magnesium transport protein CorA, transmembrane region"/>
    <property type="match status" value="1"/>
</dbReference>
<organism evidence="2 3">
    <name type="scientific">Dendryphion nanum</name>
    <dbReference type="NCBI Taxonomy" id="256645"/>
    <lineage>
        <taxon>Eukaryota</taxon>
        <taxon>Fungi</taxon>
        <taxon>Dikarya</taxon>
        <taxon>Ascomycota</taxon>
        <taxon>Pezizomycotina</taxon>
        <taxon>Dothideomycetes</taxon>
        <taxon>Pleosporomycetidae</taxon>
        <taxon>Pleosporales</taxon>
        <taxon>Torulaceae</taxon>
        <taxon>Dendryphion</taxon>
    </lineage>
</organism>
<reference evidence="2" key="1">
    <citation type="journal article" date="2021" name="Nat. Commun.">
        <title>Genetic determinants of endophytism in the Arabidopsis root mycobiome.</title>
        <authorList>
            <person name="Mesny F."/>
            <person name="Miyauchi S."/>
            <person name="Thiergart T."/>
            <person name="Pickel B."/>
            <person name="Atanasova L."/>
            <person name="Karlsson M."/>
            <person name="Huettel B."/>
            <person name="Barry K.W."/>
            <person name="Haridas S."/>
            <person name="Chen C."/>
            <person name="Bauer D."/>
            <person name="Andreopoulos W."/>
            <person name="Pangilinan J."/>
            <person name="LaButti K."/>
            <person name="Riley R."/>
            <person name="Lipzen A."/>
            <person name="Clum A."/>
            <person name="Drula E."/>
            <person name="Henrissat B."/>
            <person name="Kohler A."/>
            <person name="Grigoriev I.V."/>
            <person name="Martin F.M."/>
            <person name="Hacquard S."/>
        </authorList>
    </citation>
    <scope>NUCLEOTIDE SEQUENCE</scope>
    <source>
        <strain evidence="2">MPI-CAGE-CH-0243</strain>
    </source>
</reference>
<protein>
    <submittedName>
        <fullName evidence="2">Uncharacterized protein</fullName>
    </submittedName>
</protein>
<evidence type="ECO:0000256" key="1">
    <source>
        <dbReference type="SAM" id="Phobius"/>
    </source>
</evidence>
<feature type="transmembrane region" description="Helical" evidence="1">
    <location>
        <begin position="410"/>
        <end position="431"/>
    </location>
</feature>
<name>A0A9P9DY41_9PLEO</name>
<keyword evidence="1" id="KW-0812">Transmembrane</keyword>
<feature type="transmembrane region" description="Helical" evidence="1">
    <location>
        <begin position="461"/>
        <end position="481"/>
    </location>
</feature>